<dbReference type="RefSeq" id="WP_005811940.1">
    <property type="nucleotide sequence ID" value="NZ_CABKQQ010000034.1"/>
</dbReference>
<evidence type="ECO:0000313" key="2">
    <source>
        <dbReference type="EMBL" id="KTE90047.1"/>
    </source>
</evidence>
<evidence type="ECO:0000313" key="3">
    <source>
        <dbReference type="Proteomes" id="UP000054623"/>
    </source>
</evidence>
<name>A0A098B202_DESHA</name>
<proteinExistence type="predicted"/>
<sequence length="72" mass="8192">MDTAKAKRALKKLAKQKGISKKEIYREIEIAIAEAMTSPEPQAQAFWKSIPHRRGQPTPEDIIAYIADRVKE</sequence>
<reference evidence="2 3" key="2">
    <citation type="submission" date="2015-12" db="EMBL/GenBank/DDBJ databases">
        <title>Draft Genome Sequence of Desulfitobacterium hafniense Strain DH, a Sulfate-reducing Bacterium Isolated from Paddy Soils.</title>
        <authorList>
            <person name="Bao P."/>
            <person name="Zhang X."/>
            <person name="Li G."/>
        </authorList>
    </citation>
    <scope>NUCLEOTIDE SEQUENCE [LARGE SCALE GENOMIC DNA]</scope>
    <source>
        <strain evidence="2 3">DH</strain>
    </source>
</reference>
<dbReference type="OrthoDB" id="1825248at2"/>
<gene>
    <name evidence="2" type="ORF">AT727_08955</name>
    <name evidence="1" type="ORF">DPCES_2981</name>
</gene>
<accession>A0A098B202</accession>
<organism evidence="1">
    <name type="scientific">Desulfitobacterium hafniense</name>
    <name type="common">Desulfitobacterium frappieri</name>
    <dbReference type="NCBI Taxonomy" id="49338"/>
    <lineage>
        <taxon>Bacteria</taxon>
        <taxon>Bacillati</taxon>
        <taxon>Bacillota</taxon>
        <taxon>Clostridia</taxon>
        <taxon>Eubacteriales</taxon>
        <taxon>Desulfitobacteriaceae</taxon>
        <taxon>Desulfitobacterium</taxon>
    </lineage>
</organism>
<dbReference type="InterPro" id="IPR036388">
    <property type="entry name" value="WH-like_DNA-bd_sf"/>
</dbReference>
<dbReference type="Gene3D" id="1.10.10.10">
    <property type="entry name" value="Winged helix-like DNA-binding domain superfamily/Winged helix DNA-binding domain"/>
    <property type="match status" value="1"/>
</dbReference>
<dbReference type="AlphaFoldDB" id="A0A098B202"/>
<dbReference type="EMBL" id="LK996017">
    <property type="protein sequence ID" value="CDX02868.1"/>
    <property type="molecule type" value="Genomic_DNA"/>
</dbReference>
<evidence type="ECO:0000313" key="1">
    <source>
        <dbReference type="EMBL" id="CDX02868.1"/>
    </source>
</evidence>
<dbReference type="Proteomes" id="UP000054623">
    <property type="component" value="Unassembled WGS sequence"/>
</dbReference>
<evidence type="ECO:0008006" key="4">
    <source>
        <dbReference type="Google" id="ProtNLM"/>
    </source>
</evidence>
<dbReference type="PATRIC" id="fig|49338.4.peg.3205"/>
<protein>
    <recommendedName>
        <fullName evidence="4">Sporulation initiation factor Spo0A C-terminal domain-containing protein</fullName>
    </recommendedName>
</protein>
<reference evidence="1" key="1">
    <citation type="submission" date="2014-07" db="EMBL/GenBank/DDBJ databases">
        <authorList>
            <person name="Hornung V.Bastian."/>
        </authorList>
    </citation>
    <scope>NUCLEOTIDE SEQUENCE</scope>
    <source>
        <strain evidence="1">PCE-S</strain>
    </source>
</reference>
<dbReference type="EMBL" id="LOCK01000050">
    <property type="protein sequence ID" value="KTE90047.1"/>
    <property type="molecule type" value="Genomic_DNA"/>
</dbReference>